<name>A0ABY7G2D6_MYAAR</name>
<feature type="transmembrane region" description="Helical" evidence="1">
    <location>
        <begin position="12"/>
        <end position="32"/>
    </location>
</feature>
<reference evidence="2" key="1">
    <citation type="submission" date="2022-11" db="EMBL/GenBank/DDBJ databases">
        <title>Centuries of genome instability and evolution in soft-shell clam transmissible cancer (bioRxiv).</title>
        <authorList>
            <person name="Hart S.F.M."/>
            <person name="Yonemitsu M.A."/>
            <person name="Giersch R.M."/>
            <person name="Beal B.F."/>
            <person name="Arriagada G."/>
            <person name="Davis B.W."/>
            <person name="Ostrander E.A."/>
            <person name="Goff S.P."/>
            <person name="Metzger M.J."/>
        </authorList>
    </citation>
    <scope>NUCLEOTIDE SEQUENCE</scope>
    <source>
        <strain evidence="2">MELC-2E11</strain>
        <tissue evidence="2">Siphon/mantle</tissue>
    </source>
</reference>
<organism evidence="2 3">
    <name type="scientific">Mya arenaria</name>
    <name type="common">Soft-shell clam</name>
    <dbReference type="NCBI Taxonomy" id="6604"/>
    <lineage>
        <taxon>Eukaryota</taxon>
        <taxon>Metazoa</taxon>
        <taxon>Spiralia</taxon>
        <taxon>Lophotrochozoa</taxon>
        <taxon>Mollusca</taxon>
        <taxon>Bivalvia</taxon>
        <taxon>Autobranchia</taxon>
        <taxon>Heteroconchia</taxon>
        <taxon>Euheterodonta</taxon>
        <taxon>Imparidentia</taxon>
        <taxon>Neoheterodontei</taxon>
        <taxon>Myida</taxon>
        <taxon>Myoidea</taxon>
        <taxon>Myidae</taxon>
        <taxon>Mya</taxon>
    </lineage>
</organism>
<evidence type="ECO:0000313" key="2">
    <source>
        <dbReference type="EMBL" id="WAR27564.1"/>
    </source>
</evidence>
<feature type="transmembrane region" description="Helical" evidence="1">
    <location>
        <begin position="53"/>
        <end position="78"/>
    </location>
</feature>
<proteinExistence type="predicted"/>
<keyword evidence="1" id="KW-0472">Membrane</keyword>
<keyword evidence="1" id="KW-1133">Transmembrane helix</keyword>
<accession>A0ABY7G2D6</accession>
<dbReference type="Proteomes" id="UP001164746">
    <property type="component" value="Chromosome 15"/>
</dbReference>
<gene>
    <name evidence="2" type="ORF">MAR_013268</name>
</gene>
<keyword evidence="3" id="KW-1185">Reference proteome</keyword>
<keyword evidence="1" id="KW-0812">Transmembrane</keyword>
<dbReference type="EMBL" id="CP111026">
    <property type="protein sequence ID" value="WAR27564.1"/>
    <property type="molecule type" value="Genomic_DNA"/>
</dbReference>
<evidence type="ECO:0000313" key="3">
    <source>
        <dbReference type="Proteomes" id="UP001164746"/>
    </source>
</evidence>
<feature type="transmembrane region" description="Helical" evidence="1">
    <location>
        <begin position="98"/>
        <end position="121"/>
    </location>
</feature>
<evidence type="ECO:0000256" key="1">
    <source>
        <dbReference type="SAM" id="Phobius"/>
    </source>
</evidence>
<sequence>MALPHVKYPVFNIGPVIVAILVFPMALIGLLATRKATENLDLIQITGVVKYMIVCNFLLSLLCSVLAAVSSFYSFLVVEQCSHINSKYYELCLPNSRTNIGLSVVDGVVCLFLFMLSVLGISHFSQYGSKLCFNTDEEVPVRKVVPLALVLPGQSYGQG</sequence>
<protein>
    <submittedName>
        <fullName evidence="2">Uncharacterized protein</fullName>
    </submittedName>
</protein>